<dbReference type="PROSITE" id="PS50835">
    <property type="entry name" value="IG_LIKE"/>
    <property type="match status" value="1"/>
</dbReference>
<dbReference type="InterPro" id="IPR013783">
    <property type="entry name" value="Ig-like_fold"/>
</dbReference>
<dbReference type="SUPFAM" id="SSF48726">
    <property type="entry name" value="Immunoglobulin"/>
    <property type="match status" value="1"/>
</dbReference>
<dbReference type="InterPro" id="IPR009030">
    <property type="entry name" value="Growth_fac_rcpt_cys_sf"/>
</dbReference>
<dbReference type="KEGG" id="epa:110251561"/>
<keyword evidence="3" id="KW-1185">Reference proteome</keyword>
<dbReference type="SMART" id="SM01411">
    <property type="entry name" value="Ephrin_rec_like"/>
    <property type="match status" value="2"/>
</dbReference>
<proteinExistence type="predicted"/>
<accession>A0A913Y2X5</accession>
<dbReference type="Gene3D" id="2.60.40.10">
    <property type="entry name" value="Immunoglobulins"/>
    <property type="match status" value="1"/>
</dbReference>
<dbReference type="RefSeq" id="XP_020913943.1">
    <property type="nucleotide sequence ID" value="XM_021058284.1"/>
</dbReference>
<dbReference type="Gene3D" id="2.10.50.10">
    <property type="entry name" value="Tumor Necrosis Factor Receptor, subunit A, domain 2"/>
    <property type="match status" value="2"/>
</dbReference>
<dbReference type="InterPro" id="IPR007110">
    <property type="entry name" value="Ig-like_dom"/>
</dbReference>
<dbReference type="AlphaFoldDB" id="A0A913Y2X5"/>
<evidence type="ECO:0000313" key="3">
    <source>
        <dbReference type="Proteomes" id="UP000887567"/>
    </source>
</evidence>
<dbReference type="PANTHER" id="PTHR46967">
    <property type="entry name" value="INSULIN-LIKE GROWTH FACTOR BINDING PROTEIN,N-TERMINAL"/>
    <property type="match status" value="1"/>
</dbReference>
<name>A0A913Y2X5_EXADI</name>
<dbReference type="PANTHER" id="PTHR46967:SF1">
    <property type="entry name" value="KERATIN-ASSOCIATED PROTEIN 16-1-LIKE"/>
    <property type="match status" value="1"/>
</dbReference>
<dbReference type="Proteomes" id="UP000887567">
    <property type="component" value="Unplaced"/>
</dbReference>
<dbReference type="SUPFAM" id="SSF57184">
    <property type="entry name" value="Growth factor receptor domain"/>
    <property type="match status" value="1"/>
</dbReference>
<reference evidence="2" key="1">
    <citation type="submission" date="2022-11" db="UniProtKB">
        <authorList>
            <consortium name="EnsemblMetazoa"/>
        </authorList>
    </citation>
    <scope>IDENTIFICATION</scope>
</reference>
<evidence type="ECO:0000259" key="1">
    <source>
        <dbReference type="PROSITE" id="PS50835"/>
    </source>
</evidence>
<dbReference type="EnsemblMetazoa" id="XM_021058284.1">
    <property type="protein sequence ID" value="XP_020913943.1"/>
    <property type="gene ID" value="LOC110251561"/>
</dbReference>
<organism evidence="2 3">
    <name type="scientific">Exaiptasia diaphana</name>
    <name type="common">Tropical sea anemone</name>
    <name type="synonym">Aiptasia pulchella</name>
    <dbReference type="NCBI Taxonomy" id="2652724"/>
    <lineage>
        <taxon>Eukaryota</taxon>
        <taxon>Metazoa</taxon>
        <taxon>Cnidaria</taxon>
        <taxon>Anthozoa</taxon>
        <taxon>Hexacorallia</taxon>
        <taxon>Actiniaria</taxon>
        <taxon>Aiptasiidae</taxon>
        <taxon>Exaiptasia</taxon>
    </lineage>
</organism>
<dbReference type="Pfam" id="PF07699">
    <property type="entry name" value="Ephrin_rec_like"/>
    <property type="match status" value="2"/>
</dbReference>
<dbReference type="InterPro" id="IPR011641">
    <property type="entry name" value="Tyr-kin_ephrin_A/B_rcpt-like"/>
</dbReference>
<evidence type="ECO:0000313" key="2">
    <source>
        <dbReference type="EnsemblMetazoa" id="XP_020913943.1"/>
    </source>
</evidence>
<dbReference type="GeneID" id="110251561"/>
<feature type="domain" description="Ig-like" evidence="1">
    <location>
        <begin position="90"/>
        <end position="195"/>
    </location>
</feature>
<dbReference type="OrthoDB" id="413581at2759"/>
<dbReference type="InterPro" id="IPR036179">
    <property type="entry name" value="Ig-like_dom_sf"/>
</dbReference>
<protein>
    <recommendedName>
        <fullName evidence="1">Ig-like domain-containing protein</fullName>
    </recommendedName>
</protein>
<sequence length="195" mass="21512">MCAAGTYQDKRGQTTCNKCPSGTSSLEGDFVCRDFCPAGTFSKDGMSPFCTLCPQGQYQDQTGQTKCTVCPQNKFTNTKLGATSCQDVKPTNQQQNGLLEITSVKKPKKWRPNDDTLECNIKDNNYKLVSVQWKIINKGNIPVDFLGKPKYEEIRNDSAKLVGSRLVLSNVTPHNARLDYVCVAANVNGETRKTA</sequence>